<dbReference type="Pfam" id="PF03861">
    <property type="entry name" value="ANTAR"/>
    <property type="match status" value="1"/>
</dbReference>
<organism evidence="6">
    <name type="scientific">uncultured Nocardioides sp</name>
    <dbReference type="NCBI Taxonomy" id="198441"/>
    <lineage>
        <taxon>Bacteria</taxon>
        <taxon>Bacillati</taxon>
        <taxon>Actinomycetota</taxon>
        <taxon>Actinomycetes</taxon>
        <taxon>Propionibacteriales</taxon>
        <taxon>Nocardioidaceae</taxon>
        <taxon>Nocardioides</taxon>
        <taxon>environmental samples</taxon>
    </lineage>
</organism>
<gene>
    <name evidence="6" type="ORF">AVDCRST_MAG60-574</name>
</gene>
<keyword evidence="2" id="KW-0418">Kinase</keyword>
<feature type="domain" description="ANTAR" evidence="5">
    <location>
        <begin position="165"/>
        <end position="226"/>
    </location>
</feature>
<dbReference type="GO" id="GO:0016301">
    <property type="term" value="F:kinase activity"/>
    <property type="evidence" value="ECO:0007669"/>
    <property type="project" value="UniProtKB-KW"/>
</dbReference>
<dbReference type="Gene3D" id="1.10.10.10">
    <property type="entry name" value="Winged helix-like DNA-binding domain superfamily/Winged helix DNA-binding domain"/>
    <property type="match status" value="1"/>
</dbReference>
<evidence type="ECO:0000313" key="6">
    <source>
        <dbReference type="EMBL" id="CAA9376809.1"/>
    </source>
</evidence>
<sequence>MSLDSSRTDHAAALAAAARGMHGTHNLQDALDAIVTAAQISVPGFDHVGISTIDRKGTITTRAATDDMVLELDRLQYSLNEGPCVDALREGLVVSAPDIVHDQRWPRYVAEAVRGTGLRAQLGIQLFFDDEGSLGGLNLYSTQSADISEESVALAELFAGHAAIALGSAREIDQLNTALRTRKVIGQAIGLLMERYEMNEDRAFAFLTRASSHGNVKLIAVAQELVDQANER</sequence>
<keyword evidence="3" id="KW-0805">Transcription regulation</keyword>
<evidence type="ECO:0000259" key="5">
    <source>
        <dbReference type="PROSITE" id="PS50921"/>
    </source>
</evidence>
<dbReference type="Gene3D" id="3.30.450.40">
    <property type="match status" value="1"/>
</dbReference>
<dbReference type="InterPro" id="IPR003018">
    <property type="entry name" value="GAF"/>
</dbReference>
<dbReference type="AlphaFoldDB" id="A0A6J4N411"/>
<name>A0A6J4N411_9ACTN</name>
<dbReference type="SMART" id="SM00065">
    <property type="entry name" value="GAF"/>
    <property type="match status" value="1"/>
</dbReference>
<dbReference type="SMART" id="SM01012">
    <property type="entry name" value="ANTAR"/>
    <property type="match status" value="1"/>
</dbReference>
<dbReference type="SUPFAM" id="SSF52172">
    <property type="entry name" value="CheY-like"/>
    <property type="match status" value="1"/>
</dbReference>
<evidence type="ECO:0000256" key="3">
    <source>
        <dbReference type="ARBA" id="ARBA00023015"/>
    </source>
</evidence>
<accession>A0A6J4N411</accession>
<evidence type="ECO:0000256" key="4">
    <source>
        <dbReference type="ARBA" id="ARBA00023163"/>
    </source>
</evidence>
<proteinExistence type="predicted"/>
<dbReference type="Pfam" id="PF13185">
    <property type="entry name" value="GAF_2"/>
    <property type="match status" value="1"/>
</dbReference>
<dbReference type="SUPFAM" id="SSF55781">
    <property type="entry name" value="GAF domain-like"/>
    <property type="match status" value="1"/>
</dbReference>
<reference evidence="6" key="1">
    <citation type="submission" date="2020-02" db="EMBL/GenBank/DDBJ databases">
        <authorList>
            <person name="Meier V. D."/>
        </authorList>
    </citation>
    <scope>NUCLEOTIDE SEQUENCE</scope>
    <source>
        <strain evidence="6">AVDCRST_MAG60</strain>
    </source>
</reference>
<dbReference type="InterPro" id="IPR005561">
    <property type="entry name" value="ANTAR"/>
</dbReference>
<evidence type="ECO:0000256" key="2">
    <source>
        <dbReference type="ARBA" id="ARBA00022777"/>
    </source>
</evidence>
<keyword evidence="4" id="KW-0804">Transcription</keyword>
<dbReference type="PROSITE" id="PS50921">
    <property type="entry name" value="ANTAR"/>
    <property type="match status" value="1"/>
</dbReference>
<evidence type="ECO:0000256" key="1">
    <source>
        <dbReference type="ARBA" id="ARBA00022679"/>
    </source>
</evidence>
<dbReference type="InterPro" id="IPR011006">
    <property type="entry name" value="CheY-like_superfamily"/>
</dbReference>
<dbReference type="InterPro" id="IPR012074">
    <property type="entry name" value="GAF_ANTAR"/>
</dbReference>
<dbReference type="InterPro" id="IPR029016">
    <property type="entry name" value="GAF-like_dom_sf"/>
</dbReference>
<dbReference type="EMBL" id="CADCUN010000061">
    <property type="protein sequence ID" value="CAA9376809.1"/>
    <property type="molecule type" value="Genomic_DNA"/>
</dbReference>
<keyword evidence="1" id="KW-0808">Transferase</keyword>
<protein>
    <recommendedName>
        <fullName evidence="5">ANTAR domain-containing protein</fullName>
    </recommendedName>
</protein>
<dbReference type="InterPro" id="IPR036388">
    <property type="entry name" value="WH-like_DNA-bd_sf"/>
</dbReference>
<dbReference type="GO" id="GO:0003723">
    <property type="term" value="F:RNA binding"/>
    <property type="evidence" value="ECO:0007669"/>
    <property type="project" value="InterPro"/>
</dbReference>
<dbReference type="PIRSF" id="PIRSF036625">
    <property type="entry name" value="GAF_ANTAR"/>
    <property type="match status" value="1"/>
</dbReference>